<proteinExistence type="predicted"/>
<name>A0A1W1V7I9_9BACT</name>
<gene>
    <name evidence="1" type="ORF">SAMN00120144_0894</name>
</gene>
<evidence type="ECO:0000313" key="2">
    <source>
        <dbReference type="Proteomes" id="UP000192266"/>
    </source>
</evidence>
<dbReference type="AlphaFoldDB" id="A0A1W1V7I9"/>
<protein>
    <submittedName>
        <fullName evidence="1">Uncharacterized protein</fullName>
    </submittedName>
</protein>
<accession>A0A1W1V7I9</accession>
<dbReference type="EMBL" id="FWWW01000052">
    <property type="protein sequence ID" value="SMB89275.1"/>
    <property type="molecule type" value="Genomic_DNA"/>
</dbReference>
<evidence type="ECO:0000313" key="1">
    <source>
        <dbReference type="EMBL" id="SMB89275.1"/>
    </source>
</evidence>
<organism evidence="1 2">
    <name type="scientific">Hymenobacter roseosalivarius DSM 11622</name>
    <dbReference type="NCBI Taxonomy" id="645990"/>
    <lineage>
        <taxon>Bacteria</taxon>
        <taxon>Pseudomonadati</taxon>
        <taxon>Bacteroidota</taxon>
        <taxon>Cytophagia</taxon>
        <taxon>Cytophagales</taxon>
        <taxon>Hymenobacteraceae</taxon>
        <taxon>Hymenobacter</taxon>
    </lineage>
</organism>
<reference evidence="1 2" key="1">
    <citation type="submission" date="2017-04" db="EMBL/GenBank/DDBJ databases">
        <authorList>
            <person name="Afonso C.L."/>
            <person name="Miller P.J."/>
            <person name="Scott M.A."/>
            <person name="Spackman E."/>
            <person name="Goraichik I."/>
            <person name="Dimitrov K.M."/>
            <person name="Suarez D.L."/>
            <person name="Swayne D.E."/>
        </authorList>
    </citation>
    <scope>NUCLEOTIDE SEQUENCE [LARGE SCALE GENOMIC DNA]</scope>
    <source>
        <strain evidence="1 2">DSM 11622</strain>
    </source>
</reference>
<keyword evidence="2" id="KW-1185">Reference proteome</keyword>
<sequence length="63" mass="7390">MNPEEEFLENAATLLRYAKEELKQFLVWTDKQAAYGQKATALVQQLDRLAVEMKELQKAYKTR</sequence>
<dbReference type="Proteomes" id="UP000192266">
    <property type="component" value="Unassembled WGS sequence"/>
</dbReference>